<dbReference type="Proteomes" id="UP000563050">
    <property type="component" value="Unassembled WGS sequence"/>
</dbReference>
<evidence type="ECO:0000256" key="1">
    <source>
        <dbReference type="SAM" id="MobiDB-lite"/>
    </source>
</evidence>
<name>A0A7W5H0A1_9GAMM</name>
<reference evidence="2 3" key="1">
    <citation type="submission" date="2020-08" db="EMBL/GenBank/DDBJ databases">
        <title>Genomic Encyclopedia of Type Strains, Phase III (KMG-III): the genomes of soil and plant-associated and newly described type strains.</title>
        <authorList>
            <person name="Whitman W."/>
        </authorList>
    </citation>
    <scope>NUCLEOTIDE SEQUENCE [LARGE SCALE GENOMIC DNA]</scope>
    <source>
        <strain evidence="2 3">CECT 7341</strain>
    </source>
</reference>
<keyword evidence="3" id="KW-1185">Reference proteome</keyword>
<dbReference type="RefSeq" id="WP_183314955.1">
    <property type="nucleotide sequence ID" value="NZ_JACHXQ010000011.1"/>
</dbReference>
<comment type="caution">
    <text evidence="2">The sequence shown here is derived from an EMBL/GenBank/DDBJ whole genome shotgun (WGS) entry which is preliminary data.</text>
</comment>
<accession>A0A7W5H0A1</accession>
<proteinExistence type="predicted"/>
<sequence>MAITLSAALRREYDQLFDTCRVRPERRDDVEWVVDKLAANRSRYAAVTERRGVPWAFVALVHQMESGCDFASHLHNGDPLDARTVRVPAGRPRGGSPPFSWEESAADAMALKRLSSSTDWSLAGMLYQLERYNGWGYRKYHPEVLSPYLWSFSEHYTAGKYVADGRWSDTAVSRQCGAAVVLRRMAENGLVDFIDRPGATPDTDTADEPRTQEPLVSRHAMRRAAQAAEAQRAEELQRWLNTFPGIFLRADGIPGDRTSDAFRRVTGSYLPGDPRIA</sequence>
<dbReference type="AlphaFoldDB" id="A0A7W5H0A1"/>
<organism evidence="2 3">
    <name type="scientific">Halomonas fontilapidosi</name>
    <dbReference type="NCBI Taxonomy" id="616675"/>
    <lineage>
        <taxon>Bacteria</taxon>
        <taxon>Pseudomonadati</taxon>
        <taxon>Pseudomonadota</taxon>
        <taxon>Gammaproteobacteria</taxon>
        <taxon>Oceanospirillales</taxon>
        <taxon>Halomonadaceae</taxon>
        <taxon>Halomonas</taxon>
    </lineage>
</organism>
<protein>
    <submittedName>
        <fullName evidence="2">Lysozyme family protein</fullName>
    </submittedName>
</protein>
<evidence type="ECO:0000313" key="3">
    <source>
        <dbReference type="Proteomes" id="UP000563050"/>
    </source>
</evidence>
<gene>
    <name evidence="2" type="ORF">FHR95_002925</name>
</gene>
<dbReference type="EMBL" id="JACHXQ010000011">
    <property type="protein sequence ID" value="MBB3185344.1"/>
    <property type="molecule type" value="Genomic_DNA"/>
</dbReference>
<feature type="region of interest" description="Disordered" evidence="1">
    <location>
        <begin position="194"/>
        <end position="218"/>
    </location>
</feature>
<evidence type="ECO:0000313" key="2">
    <source>
        <dbReference type="EMBL" id="MBB3185344.1"/>
    </source>
</evidence>